<dbReference type="AlphaFoldDB" id="A0A1W0E7A3"/>
<gene>
    <name evidence="8" type="ORF">EHP00_267</name>
</gene>
<keyword evidence="2 6" id="KW-0547">Nucleotide-binding</keyword>
<dbReference type="SUPFAM" id="SSF52374">
    <property type="entry name" value="Nucleotidylyl transferase"/>
    <property type="match status" value="1"/>
</dbReference>
<dbReference type="VEuPathDB" id="MicrosporidiaDB:EHP00_267"/>
<evidence type="ECO:0000256" key="6">
    <source>
        <dbReference type="RuleBase" id="RU363037"/>
    </source>
</evidence>
<dbReference type="PRINTS" id="PR00987">
    <property type="entry name" value="TRNASYNTHGLU"/>
</dbReference>
<accession>A0A1W0E7A3</accession>
<dbReference type="GO" id="GO:0006425">
    <property type="term" value="P:glutaminyl-tRNA aminoacylation"/>
    <property type="evidence" value="ECO:0007669"/>
    <property type="project" value="TreeGrafter"/>
</dbReference>
<dbReference type="InterPro" id="IPR000924">
    <property type="entry name" value="Glu/Gln-tRNA-synth"/>
</dbReference>
<name>A0A1W0E7A3_9MICR</name>
<keyword evidence="3 6" id="KW-0067">ATP-binding</keyword>
<comment type="caution">
    <text evidence="8">The sequence shown here is derived from an EMBL/GenBank/DDBJ whole genome shotgun (WGS) entry which is preliminary data.</text>
</comment>
<evidence type="ECO:0000313" key="8">
    <source>
        <dbReference type="EMBL" id="OQS55144.1"/>
    </source>
</evidence>
<evidence type="ECO:0000256" key="3">
    <source>
        <dbReference type="ARBA" id="ARBA00022840"/>
    </source>
</evidence>
<feature type="domain" description="Glutamyl/glutaminyl-tRNA synthetase class Ib catalytic" evidence="7">
    <location>
        <begin position="75"/>
        <end position="226"/>
    </location>
</feature>
<dbReference type="GO" id="GO:0005524">
    <property type="term" value="F:ATP binding"/>
    <property type="evidence" value="ECO:0007669"/>
    <property type="project" value="UniProtKB-KW"/>
</dbReference>
<dbReference type="InterPro" id="IPR050132">
    <property type="entry name" value="Gln/Glu-tRNA_Ligase"/>
</dbReference>
<evidence type="ECO:0000256" key="2">
    <source>
        <dbReference type="ARBA" id="ARBA00022741"/>
    </source>
</evidence>
<keyword evidence="5 6" id="KW-0030">Aminoacyl-tRNA synthetase</keyword>
<dbReference type="EMBL" id="MNPJ01000014">
    <property type="protein sequence ID" value="OQS55144.1"/>
    <property type="molecule type" value="Genomic_DNA"/>
</dbReference>
<reference evidence="8 9" key="1">
    <citation type="journal article" date="2017" name="Environ. Microbiol.">
        <title>Decay of the glycolytic pathway and adaptation to intranuclear parasitism within Enterocytozoonidae microsporidia.</title>
        <authorList>
            <person name="Wiredu Boakye D."/>
            <person name="Jaroenlak P."/>
            <person name="Prachumwat A."/>
            <person name="Williams T.A."/>
            <person name="Bateman K.S."/>
            <person name="Itsathitphaisarn O."/>
            <person name="Sritunyalucksana K."/>
            <person name="Paszkiewicz K.H."/>
            <person name="Moore K.A."/>
            <person name="Stentiford G.D."/>
            <person name="Williams B.A."/>
        </authorList>
    </citation>
    <scope>NUCLEOTIDE SEQUENCE [LARGE SCALE GENOMIC DNA]</scope>
    <source>
        <strain evidence="8 9">TH1</strain>
    </source>
</reference>
<dbReference type="InterPro" id="IPR014729">
    <property type="entry name" value="Rossmann-like_a/b/a_fold"/>
</dbReference>
<dbReference type="InterPro" id="IPR001412">
    <property type="entry name" value="aa-tRNA-synth_I_CS"/>
</dbReference>
<proteinExistence type="inferred from homology"/>
<dbReference type="PROSITE" id="PS00178">
    <property type="entry name" value="AA_TRNA_LIGASE_I"/>
    <property type="match status" value="1"/>
</dbReference>
<evidence type="ECO:0000259" key="7">
    <source>
        <dbReference type="Pfam" id="PF00749"/>
    </source>
</evidence>
<dbReference type="Gene3D" id="3.40.50.620">
    <property type="entry name" value="HUPs"/>
    <property type="match status" value="1"/>
</dbReference>
<dbReference type="InterPro" id="IPR020058">
    <property type="entry name" value="Glu/Gln-tRNA-synth_Ib_cat-dom"/>
</dbReference>
<comment type="similarity">
    <text evidence="6">Belongs to the class-I aminoacyl-tRNA synthetase family.</text>
</comment>
<keyword evidence="1 6" id="KW-0436">Ligase</keyword>
<dbReference type="Pfam" id="PF00749">
    <property type="entry name" value="tRNA-synt_1c"/>
    <property type="match status" value="1"/>
</dbReference>
<dbReference type="PANTHER" id="PTHR43097:SF4">
    <property type="entry name" value="GLUTAMINE--TRNA LIGASE"/>
    <property type="match status" value="1"/>
</dbReference>
<evidence type="ECO:0000313" key="9">
    <source>
        <dbReference type="Proteomes" id="UP000192758"/>
    </source>
</evidence>
<dbReference type="PANTHER" id="PTHR43097">
    <property type="entry name" value="GLUTAMINE-TRNA LIGASE"/>
    <property type="match status" value="1"/>
</dbReference>
<organism evidence="8 9">
    <name type="scientific">Ecytonucleospora hepatopenaei</name>
    <dbReference type="NCBI Taxonomy" id="646526"/>
    <lineage>
        <taxon>Eukaryota</taxon>
        <taxon>Fungi</taxon>
        <taxon>Fungi incertae sedis</taxon>
        <taxon>Microsporidia</taxon>
        <taxon>Enterocytozoonidae</taxon>
        <taxon>Ecytonucleospora</taxon>
    </lineage>
</organism>
<dbReference type="STRING" id="646526.A0A1W0E7A3"/>
<dbReference type="GO" id="GO:0005829">
    <property type="term" value="C:cytosol"/>
    <property type="evidence" value="ECO:0007669"/>
    <property type="project" value="TreeGrafter"/>
</dbReference>
<evidence type="ECO:0000256" key="1">
    <source>
        <dbReference type="ARBA" id="ARBA00022598"/>
    </source>
</evidence>
<evidence type="ECO:0000256" key="4">
    <source>
        <dbReference type="ARBA" id="ARBA00022917"/>
    </source>
</evidence>
<keyword evidence="9" id="KW-1185">Reference proteome</keyword>
<sequence length="239" mass="28373">MPKLKIRTELKNKFKYYDTKIFFDEMKDYGMDLPVEKYMKSWLDEGEIKLLHKPGENKQINEKIMREHLERTKGKVVTRFPPEPNGMLHIGHAKALNLNFEYAKKFGGITYMRFDDTNPKNEADELYDGILEDVKWLGFEPYAITASSDYFDKMLEMSKRLIKKGSAYVDFCSLEEIRNRRSKYQQERDGGNDDPCILSPYRNVSIEENEKEFEKMLKGNIKMESVFYALKCHWNQRIL</sequence>
<dbReference type="OrthoDB" id="10250478at2759"/>
<evidence type="ECO:0000256" key="5">
    <source>
        <dbReference type="ARBA" id="ARBA00023146"/>
    </source>
</evidence>
<dbReference type="Proteomes" id="UP000192758">
    <property type="component" value="Unassembled WGS sequence"/>
</dbReference>
<protein>
    <submittedName>
        <fullName evidence="8">Glutamine--tRNA</fullName>
    </submittedName>
</protein>
<dbReference type="GO" id="GO:0004819">
    <property type="term" value="F:glutamine-tRNA ligase activity"/>
    <property type="evidence" value="ECO:0007669"/>
    <property type="project" value="TreeGrafter"/>
</dbReference>
<keyword evidence="4 6" id="KW-0648">Protein biosynthesis</keyword>